<dbReference type="OrthoDB" id="9801155at2"/>
<keyword evidence="6 9" id="KW-0408">Iron</keyword>
<proteinExistence type="inferred from homology"/>
<evidence type="ECO:0000256" key="8">
    <source>
        <dbReference type="ARBA" id="ARBA00043906"/>
    </source>
</evidence>
<dbReference type="GO" id="GO:0005506">
    <property type="term" value="F:iron ion binding"/>
    <property type="evidence" value="ECO:0007669"/>
    <property type="project" value="InterPro"/>
</dbReference>
<dbReference type="InterPro" id="IPR002397">
    <property type="entry name" value="Cyt_P450_B"/>
</dbReference>
<dbReference type="PRINTS" id="PR00359">
    <property type="entry name" value="BP450"/>
</dbReference>
<dbReference type="Gene3D" id="1.10.630.10">
    <property type="entry name" value="Cytochrome P450"/>
    <property type="match status" value="1"/>
</dbReference>
<keyword evidence="4 9" id="KW-0479">Metal-binding</keyword>
<comment type="function">
    <text evidence="8">Cytochromes P450 are a group of heme-thiolate monooxygenases. They oxidize a variety of structurally unrelated compounds, including steroids, fatty acids, and xenobiotics.</text>
</comment>
<dbReference type="PANTHER" id="PTHR46696:SF1">
    <property type="entry name" value="CYTOCHROME P450 YJIB-RELATED"/>
    <property type="match status" value="1"/>
</dbReference>
<dbReference type="SUPFAM" id="SSF48264">
    <property type="entry name" value="Cytochrome P450"/>
    <property type="match status" value="1"/>
</dbReference>
<evidence type="ECO:0000313" key="11">
    <source>
        <dbReference type="Proteomes" id="UP000321058"/>
    </source>
</evidence>
<comment type="caution">
    <text evidence="10">The sequence shown here is derived from an EMBL/GenBank/DDBJ whole genome shotgun (WGS) entry which is preliminary data.</text>
</comment>
<comment type="cofactor">
    <cofactor evidence="1">
        <name>heme</name>
        <dbReference type="ChEBI" id="CHEBI:30413"/>
    </cofactor>
</comment>
<accession>A0A512N559</accession>
<evidence type="ECO:0000256" key="9">
    <source>
        <dbReference type="RuleBase" id="RU000461"/>
    </source>
</evidence>
<dbReference type="RefSeq" id="WP_147147379.1">
    <property type="nucleotide sequence ID" value="NZ_BKAJ01000022.1"/>
</dbReference>
<dbReference type="PROSITE" id="PS00086">
    <property type="entry name" value="CYTOCHROME_P450"/>
    <property type="match status" value="1"/>
</dbReference>
<evidence type="ECO:0000256" key="3">
    <source>
        <dbReference type="ARBA" id="ARBA00022617"/>
    </source>
</evidence>
<evidence type="ECO:0000256" key="4">
    <source>
        <dbReference type="ARBA" id="ARBA00022723"/>
    </source>
</evidence>
<dbReference type="EMBL" id="BKAJ01000022">
    <property type="protein sequence ID" value="GEP54122.1"/>
    <property type="molecule type" value="Genomic_DNA"/>
</dbReference>
<dbReference type="Proteomes" id="UP000321058">
    <property type="component" value="Unassembled WGS sequence"/>
</dbReference>
<evidence type="ECO:0000256" key="1">
    <source>
        <dbReference type="ARBA" id="ARBA00001971"/>
    </source>
</evidence>
<dbReference type="GO" id="GO:0016705">
    <property type="term" value="F:oxidoreductase activity, acting on paired donors, with incorporation or reduction of molecular oxygen"/>
    <property type="evidence" value="ECO:0007669"/>
    <property type="project" value="InterPro"/>
</dbReference>
<evidence type="ECO:0000313" key="10">
    <source>
        <dbReference type="EMBL" id="GEP54122.1"/>
    </source>
</evidence>
<dbReference type="InterPro" id="IPR001128">
    <property type="entry name" value="Cyt_P450"/>
</dbReference>
<sequence>MSQSATAPTMADNFFLEAMKPAFREDPYPFYERFRGTAPLLRVADTIWFALGHAEVAAMLRHPRLSTDEVQHATTKAGREPDPNRARSLLFMDPPDHTRLRGLVARAFTPRRIEDLRAATEGITNELVGAMAAQRGTVDLIEAFAYPLPVRVICTLLGVPARDEAIFTDWSRGIARSLDPSILRSPQVEAAIVDARRNIQTYIGDLLAERRRKPGDDLLSALAAVDVDGDSITAREIVSLAQLLLVAGHETTVNLIGNGALALLRAPDQLALLRQRPELIGSAVDEFLRFDGPVQINQRVAMEDLDLFGQKVRKGDELLLILGAANRDPAAFPDPHRLDVTRDARKHVAFGGGIHHCLGAVLARMEGHIAFKALLEAFPAMELAAPPTRRPTFTLRGLETLPIAL</sequence>
<keyword evidence="3 9" id="KW-0349">Heme</keyword>
<reference evidence="10 11" key="1">
    <citation type="submission" date="2019-07" db="EMBL/GenBank/DDBJ databases">
        <title>Whole genome shotgun sequence of Reyranella soli NBRC 108950.</title>
        <authorList>
            <person name="Hosoyama A."/>
            <person name="Uohara A."/>
            <person name="Ohji S."/>
            <person name="Ichikawa N."/>
        </authorList>
    </citation>
    <scope>NUCLEOTIDE SEQUENCE [LARGE SCALE GENOMIC DNA]</scope>
    <source>
        <strain evidence="10 11">NBRC 108950</strain>
    </source>
</reference>
<dbReference type="AlphaFoldDB" id="A0A512N559"/>
<dbReference type="InterPro" id="IPR017972">
    <property type="entry name" value="Cyt_P450_CS"/>
</dbReference>
<evidence type="ECO:0000256" key="6">
    <source>
        <dbReference type="ARBA" id="ARBA00023004"/>
    </source>
</evidence>
<dbReference type="FunFam" id="1.10.630.10:FF:000018">
    <property type="entry name" value="Cytochrome P450 monooxygenase"/>
    <property type="match status" value="1"/>
</dbReference>
<name>A0A512N559_9HYPH</name>
<gene>
    <name evidence="10" type="ORF">RSO01_12880</name>
</gene>
<evidence type="ECO:0000256" key="7">
    <source>
        <dbReference type="ARBA" id="ARBA00023033"/>
    </source>
</evidence>
<organism evidence="10 11">
    <name type="scientific">Reyranella soli</name>
    <dbReference type="NCBI Taxonomy" id="1230389"/>
    <lineage>
        <taxon>Bacteria</taxon>
        <taxon>Pseudomonadati</taxon>
        <taxon>Pseudomonadota</taxon>
        <taxon>Alphaproteobacteria</taxon>
        <taxon>Hyphomicrobiales</taxon>
        <taxon>Reyranellaceae</taxon>
        <taxon>Reyranella</taxon>
    </lineage>
</organism>
<dbReference type="CDD" id="cd20625">
    <property type="entry name" value="CYP164-like"/>
    <property type="match status" value="1"/>
</dbReference>
<protein>
    <submittedName>
        <fullName evidence="10">Cytochrome P450</fullName>
    </submittedName>
</protein>
<keyword evidence="7 9" id="KW-0503">Monooxygenase</keyword>
<dbReference type="GO" id="GO:0020037">
    <property type="term" value="F:heme binding"/>
    <property type="evidence" value="ECO:0007669"/>
    <property type="project" value="InterPro"/>
</dbReference>
<keyword evidence="5 9" id="KW-0560">Oxidoreductase</keyword>
<evidence type="ECO:0000256" key="2">
    <source>
        <dbReference type="ARBA" id="ARBA00010617"/>
    </source>
</evidence>
<dbReference type="GO" id="GO:0004497">
    <property type="term" value="F:monooxygenase activity"/>
    <property type="evidence" value="ECO:0007669"/>
    <property type="project" value="UniProtKB-KW"/>
</dbReference>
<comment type="similarity">
    <text evidence="2 9">Belongs to the cytochrome P450 family.</text>
</comment>
<evidence type="ECO:0000256" key="5">
    <source>
        <dbReference type="ARBA" id="ARBA00023002"/>
    </source>
</evidence>
<dbReference type="InterPro" id="IPR036396">
    <property type="entry name" value="Cyt_P450_sf"/>
</dbReference>
<dbReference type="PANTHER" id="PTHR46696">
    <property type="entry name" value="P450, PUTATIVE (EUROFUNG)-RELATED"/>
    <property type="match status" value="1"/>
</dbReference>
<dbReference type="Pfam" id="PF00067">
    <property type="entry name" value="p450"/>
    <property type="match status" value="1"/>
</dbReference>
<keyword evidence="11" id="KW-1185">Reference proteome</keyword>